<keyword evidence="2 4" id="KW-0238">DNA-binding</keyword>
<keyword evidence="3 4" id="KW-0539">Nucleus</keyword>
<dbReference type="EMBL" id="DS469591">
    <property type="protein sequence ID" value="EDO40495.1"/>
    <property type="molecule type" value="Genomic_DNA"/>
</dbReference>
<dbReference type="HOGENOM" id="CLU_970768_0_0_1"/>
<feature type="region of interest" description="Disordered" evidence="5">
    <location>
        <begin position="182"/>
        <end position="228"/>
    </location>
</feature>
<feature type="compositionally biased region" description="Polar residues" evidence="5">
    <location>
        <begin position="78"/>
        <end position="92"/>
    </location>
</feature>
<dbReference type="Proteomes" id="UP000001593">
    <property type="component" value="Unassembled WGS sequence"/>
</dbReference>
<proteinExistence type="predicted"/>
<dbReference type="InterPro" id="IPR036910">
    <property type="entry name" value="HMG_box_dom_sf"/>
</dbReference>
<dbReference type="STRING" id="45351.A7S799"/>
<dbReference type="PhylomeDB" id="A7S799"/>
<dbReference type="GO" id="GO:0006338">
    <property type="term" value="P:chromatin remodeling"/>
    <property type="evidence" value="ECO:0000318"/>
    <property type="project" value="GO_Central"/>
</dbReference>
<dbReference type="GO" id="GO:0005634">
    <property type="term" value="C:nucleus"/>
    <property type="evidence" value="ECO:0000318"/>
    <property type="project" value="GO_Central"/>
</dbReference>
<evidence type="ECO:0000313" key="8">
    <source>
        <dbReference type="Proteomes" id="UP000001593"/>
    </source>
</evidence>
<dbReference type="AlphaFoldDB" id="A7S799"/>
<dbReference type="InParanoid" id="A7S799"/>
<feature type="domain" description="HMG box" evidence="6">
    <location>
        <begin position="114"/>
        <end position="186"/>
    </location>
</feature>
<evidence type="ECO:0000256" key="4">
    <source>
        <dbReference type="PROSITE-ProRule" id="PRU00267"/>
    </source>
</evidence>
<dbReference type="KEGG" id="nve:5512181"/>
<dbReference type="Pfam" id="PF24245">
    <property type="entry name" value="INO80F"/>
    <property type="match status" value="1"/>
</dbReference>
<dbReference type="PANTHER" id="PTHR48112">
    <property type="entry name" value="HIGH MOBILITY GROUP PROTEIN DSP1"/>
    <property type="match status" value="1"/>
</dbReference>
<evidence type="ECO:0000256" key="1">
    <source>
        <dbReference type="ARBA" id="ARBA00004123"/>
    </source>
</evidence>
<evidence type="ECO:0000256" key="2">
    <source>
        <dbReference type="ARBA" id="ARBA00023125"/>
    </source>
</evidence>
<feature type="DNA-binding region" description="HMG box" evidence="4">
    <location>
        <begin position="114"/>
        <end position="186"/>
    </location>
</feature>
<dbReference type="GO" id="GO:0003677">
    <property type="term" value="F:DNA binding"/>
    <property type="evidence" value="ECO:0007669"/>
    <property type="project" value="UniProtKB-UniRule"/>
</dbReference>
<dbReference type="Pfam" id="PF00505">
    <property type="entry name" value="HMG_box"/>
    <property type="match status" value="1"/>
</dbReference>
<dbReference type="PROSITE" id="PS50118">
    <property type="entry name" value="HMG_BOX_2"/>
    <property type="match status" value="1"/>
</dbReference>
<protein>
    <recommendedName>
        <fullName evidence="6">HMG box domain-containing protein</fullName>
    </recommendedName>
</protein>
<dbReference type="OMA" id="RNECEQE"/>
<dbReference type="InterPro" id="IPR050342">
    <property type="entry name" value="HMGB"/>
</dbReference>
<dbReference type="Gene3D" id="1.10.30.10">
    <property type="entry name" value="High mobility group box domain"/>
    <property type="match status" value="1"/>
</dbReference>
<evidence type="ECO:0000313" key="7">
    <source>
        <dbReference type="EMBL" id="EDO40495.1"/>
    </source>
</evidence>
<feature type="compositionally biased region" description="Basic and acidic residues" evidence="5">
    <location>
        <begin position="103"/>
        <end position="113"/>
    </location>
</feature>
<dbReference type="CDD" id="cd22016">
    <property type="entry name" value="HMG-box_NHP10-like"/>
    <property type="match status" value="1"/>
</dbReference>
<evidence type="ECO:0000259" key="6">
    <source>
        <dbReference type="PROSITE" id="PS50118"/>
    </source>
</evidence>
<evidence type="ECO:0000256" key="5">
    <source>
        <dbReference type="SAM" id="MobiDB-lite"/>
    </source>
</evidence>
<sequence>MADEQRNECEQENERIVNRIYHVRKLLKRFRRQRRFLMEKLDDHEDDYRSAQPPLQTELMAEIVAEGLPSSFLPFGMQGQTSPGQVSNATTSSHKKGKSRSSAKQDKEKDPNAPKKPANAFFMFCQQQRTVMQEDHKDATAVMGHHELTKSLAKEWNNLLPDEKKVYYEMYERDKERYELEMKQYSSDKPPSKKQKDPSSKKRKPKGKEGTAAPLHSEAVDSSGVAGDQRSSLLVSATLNPLFSQSLGSVSFGIPLIPSPTLPSTEKDSFQEYDQLSPPSQDSFLSG</sequence>
<reference evidence="7 8" key="1">
    <citation type="journal article" date="2007" name="Science">
        <title>Sea anemone genome reveals ancestral eumetazoan gene repertoire and genomic organization.</title>
        <authorList>
            <person name="Putnam N.H."/>
            <person name="Srivastava M."/>
            <person name="Hellsten U."/>
            <person name="Dirks B."/>
            <person name="Chapman J."/>
            <person name="Salamov A."/>
            <person name="Terry A."/>
            <person name="Shapiro H."/>
            <person name="Lindquist E."/>
            <person name="Kapitonov V.V."/>
            <person name="Jurka J."/>
            <person name="Genikhovich G."/>
            <person name="Grigoriev I.V."/>
            <person name="Lucas S.M."/>
            <person name="Steele R.E."/>
            <person name="Finnerty J.R."/>
            <person name="Technau U."/>
            <person name="Martindale M.Q."/>
            <person name="Rokhsar D.S."/>
        </authorList>
    </citation>
    <scope>NUCLEOTIDE SEQUENCE [LARGE SCALE GENOMIC DNA]</scope>
    <source>
        <strain evidence="8">CH2 X CH6</strain>
    </source>
</reference>
<keyword evidence="8" id="KW-1185">Reference proteome</keyword>
<dbReference type="SUPFAM" id="SSF47095">
    <property type="entry name" value="HMG-box"/>
    <property type="match status" value="1"/>
</dbReference>
<dbReference type="eggNOG" id="KOG0381">
    <property type="taxonomic scope" value="Eukaryota"/>
</dbReference>
<feature type="compositionally biased region" description="Polar residues" evidence="5">
    <location>
        <begin position="272"/>
        <end position="287"/>
    </location>
</feature>
<feature type="compositionally biased region" description="Basic and acidic residues" evidence="5">
    <location>
        <begin position="190"/>
        <end position="200"/>
    </location>
</feature>
<accession>A7S799</accession>
<feature type="region of interest" description="Disordered" evidence="5">
    <location>
        <begin position="74"/>
        <end position="118"/>
    </location>
</feature>
<dbReference type="OrthoDB" id="10070927at2759"/>
<organism evidence="7 8">
    <name type="scientific">Nematostella vectensis</name>
    <name type="common">Starlet sea anemone</name>
    <dbReference type="NCBI Taxonomy" id="45351"/>
    <lineage>
        <taxon>Eukaryota</taxon>
        <taxon>Metazoa</taxon>
        <taxon>Cnidaria</taxon>
        <taxon>Anthozoa</taxon>
        <taxon>Hexacorallia</taxon>
        <taxon>Actiniaria</taxon>
        <taxon>Edwardsiidae</taxon>
        <taxon>Nematostella</taxon>
    </lineage>
</organism>
<gene>
    <name evidence="7" type="ORF">NEMVEDRAFT_v1g243341</name>
</gene>
<feature type="region of interest" description="Disordered" evidence="5">
    <location>
        <begin position="254"/>
        <end position="287"/>
    </location>
</feature>
<dbReference type="PANTHER" id="PTHR48112:SF22">
    <property type="entry name" value="MITOCHONDRIAL TRANSCRIPTION FACTOR A, ISOFORM B"/>
    <property type="match status" value="1"/>
</dbReference>
<dbReference type="SMART" id="SM00398">
    <property type="entry name" value="HMG"/>
    <property type="match status" value="1"/>
</dbReference>
<name>A7S799_NEMVE</name>
<evidence type="ECO:0000256" key="3">
    <source>
        <dbReference type="ARBA" id="ARBA00023242"/>
    </source>
</evidence>
<dbReference type="InterPro" id="IPR009071">
    <property type="entry name" value="HMG_box_dom"/>
</dbReference>
<comment type="subcellular location">
    <subcellularLocation>
        <location evidence="1">Nucleus</location>
    </subcellularLocation>
</comment>
<dbReference type="InterPro" id="IPR056513">
    <property type="entry name" value="INO80F"/>
</dbReference>